<dbReference type="Proteomes" id="UP001583186">
    <property type="component" value="Unassembled WGS sequence"/>
</dbReference>
<keyword evidence="2" id="KW-1133">Transmembrane helix</keyword>
<feature type="transmembrane region" description="Helical" evidence="2">
    <location>
        <begin position="481"/>
        <end position="501"/>
    </location>
</feature>
<evidence type="ECO:0000313" key="3">
    <source>
        <dbReference type="EMBL" id="KAL1897630.1"/>
    </source>
</evidence>
<dbReference type="PANTHER" id="PTHR35872:SF1">
    <property type="entry name" value="ALPHA-L-RHAMNOSIDASE C"/>
    <property type="match status" value="1"/>
</dbReference>
<gene>
    <name evidence="3" type="ORF">Sste5346_003936</name>
</gene>
<feature type="transmembrane region" description="Helical" evidence="2">
    <location>
        <begin position="299"/>
        <end position="321"/>
    </location>
</feature>
<sequence length="556" mass="60314">MGQPTEPSSPLEPFPAATVSPGIEMSTVSADQSNNNFGSFGNIDYSKGTSSNKNTNTNEPSSPSSPADEPIFSDRRNTVGRERRESIAALNSNPNQRSSDSIPRRLSKSFQESNLPPGFMAATADMTSTVMTAARSRSSTARTRSSTTSDPDERNRPLQNQRTPSKGGDGTLETLDEQKHFSASYANGINNVDVNNNNPFGTYGANAATEDAKHQKEGAAPNAAVHPTMSAAGTELSADGAPHRNGVAGHGNSAPANVLADADLYNDYDNGYHFPPKYSKGASFRHGAIAFWQYSKTPLGFFVVLYGLNIVAWGGMLFLLLCNASPAMCHPTCNDINSPRRKWIETDSQILNGLFCVTGFGLAPWRFRDMYYYLQWRIGKNEKGIRRLAGVHRGWLRLPGSEDLPITTGPGNVPAETPCSAIPFPESKIPDKPLTGERAPPTRHWAIVFVLGMNIANTFLQAILAGFMWGMNRYDRPSWSTGLFVALGCCAGAAGGLGMFVEGKRVKGIEGVPLTDEDRAKLAHDRELGIYHYNNLKGKKPKEKDHHNSDLEAGKK</sequence>
<feature type="transmembrane region" description="Helical" evidence="2">
    <location>
        <begin position="445"/>
        <end position="469"/>
    </location>
</feature>
<keyword evidence="2" id="KW-0812">Transmembrane</keyword>
<feature type="region of interest" description="Disordered" evidence="1">
    <location>
        <begin position="535"/>
        <end position="556"/>
    </location>
</feature>
<evidence type="ECO:0000256" key="2">
    <source>
        <dbReference type="SAM" id="Phobius"/>
    </source>
</evidence>
<feature type="region of interest" description="Disordered" evidence="1">
    <location>
        <begin position="130"/>
        <end position="173"/>
    </location>
</feature>
<feature type="compositionally biased region" description="Polar residues" evidence="1">
    <location>
        <begin position="26"/>
        <end position="39"/>
    </location>
</feature>
<protein>
    <recommendedName>
        <fullName evidence="5">Alpha-l-rhamnosidase c</fullName>
    </recommendedName>
</protein>
<dbReference type="Pfam" id="PF11204">
    <property type="entry name" value="DUF2985"/>
    <property type="match status" value="1"/>
</dbReference>
<keyword evidence="2" id="KW-0472">Membrane</keyword>
<dbReference type="PANTHER" id="PTHR35872">
    <property type="entry name" value="INTEGRAL MEMBRANE PROTEIN (AFU_ORTHOLOGUE AFUA_5G07110)"/>
    <property type="match status" value="1"/>
</dbReference>
<feature type="compositionally biased region" description="Polar residues" evidence="1">
    <location>
        <begin position="89"/>
        <end position="101"/>
    </location>
</feature>
<dbReference type="InterPro" id="IPR021369">
    <property type="entry name" value="DUF2985"/>
</dbReference>
<feature type="compositionally biased region" description="Basic and acidic residues" evidence="1">
    <location>
        <begin position="542"/>
        <end position="556"/>
    </location>
</feature>
<dbReference type="EMBL" id="JAWCUI010000018">
    <property type="protein sequence ID" value="KAL1897630.1"/>
    <property type="molecule type" value="Genomic_DNA"/>
</dbReference>
<keyword evidence="4" id="KW-1185">Reference proteome</keyword>
<proteinExistence type="predicted"/>
<reference evidence="3 4" key="1">
    <citation type="journal article" date="2024" name="IMA Fungus">
        <title>IMA Genome - F19 : A genome assembly and annotation guide to empower mycologists, including annotated draft genome sequences of Ceratocystis pirilliformis, Diaporthe australafricana, Fusarium ophioides, Paecilomyces lecythidis, and Sporothrix stenoceras.</title>
        <authorList>
            <person name="Aylward J."/>
            <person name="Wilson A.M."/>
            <person name="Visagie C.M."/>
            <person name="Spraker J."/>
            <person name="Barnes I."/>
            <person name="Buitendag C."/>
            <person name="Ceriani C."/>
            <person name="Del Mar Angel L."/>
            <person name="du Plessis D."/>
            <person name="Fuchs T."/>
            <person name="Gasser K."/>
            <person name="Kramer D."/>
            <person name="Li W."/>
            <person name="Munsamy K."/>
            <person name="Piso A."/>
            <person name="Price J.L."/>
            <person name="Sonnekus B."/>
            <person name="Thomas C."/>
            <person name="van der Nest A."/>
            <person name="van Dijk A."/>
            <person name="van Heerden A."/>
            <person name="van Vuuren N."/>
            <person name="Yilmaz N."/>
            <person name="Duong T.A."/>
            <person name="van der Merwe N.A."/>
            <person name="Wingfield M.J."/>
            <person name="Wingfield B.D."/>
        </authorList>
    </citation>
    <scope>NUCLEOTIDE SEQUENCE [LARGE SCALE GENOMIC DNA]</scope>
    <source>
        <strain evidence="3 4">CMW 5346</strain>
    </source>
</reference>
<feature type="region of interest" description="Disordered" evidence="1">
    <location>
        <begin position="1"/>
        <end position="104"/>
    </location>
</feature>
<feature type="compositionally biased region" description="Low complexity" evidence="1">
    <location>
        <begin position="46"/>
        <end position="66"/>
    </location>
</feature>
<feature type="compositionally biased region" description="Low complexity" evidence="1">
    <location>
        <begin position="130"/>
        <end position="149"/>
    </location>
</feature>
<evidence type="ECO:0000256" key="1">
    <source>
        <dbReference type="SAM" id="MobiDB-lite"/>
    </source>
</evidence>
<accession>A0ABR3ZC78</accession>
<name>A0ABR3ZC78_9PEZI</name>
<feature type="compositionally biased region" description="Basic and acidic residues" evidence="1">
    <location>
        <begin position="72"/>
        <end position="86"/>
    </location>
</feature>
<organism evidence="3 4">
    <name type="scientific">Sporothrix stenoceras</name>
    <dbReference type="NCBI Taxonomy" id="5173"/>
    <lineage>
        <taxon>Eukaryota</taxon>
        <taxon>Fungi</taxon>
        <taxon>Dikarya</taxon>
        <taxon>Ascomycota</taxon>
        <taxon>Pezizomycotina</taxon>
        <taxon>Sordariomycetes</taxon>
        <taxon>Sordariomycetidae</taxon>
        <taxon>Ophiostomatales</taxon>
        <taxon>Ophiostomataceae</taxon>
        <taxon>Sporothrix</taxon>
    </lineage>
</organism>
<comment type="caution">
    <text evidence="3">The sequence shown here is derived from an EMBL/GenBank/DDBJ whole genome shotgun (WGS) entry which is preliminary data.</text>
</comment>
<evidence type="ECO:0008006" key="5">
    <source>
        <dbReference type="Google" id="ProtNLM"/>
    </source>
</evidence>
<evidence type="ECO:0000313" key="4">
    <source>
        <dbReference type="Proteomes" id="UP001583186"/>
    </source>
</evidence>